<keyword evidence="3" id="KW-0479">Metal-binding</keyword>
<dbReference type="InterPro" id="IPR036909">
    <property type="entry name" value="Cyt_c-like_dom_sf"/>
</dbReference>
<dbReference type="GO" id="GO:0009055">
    <property type="term" value="F:electron transfer activity"/>
    <property type="evidence" value="ECO:0007669"/>
    <property type="project" value="InterPro"/>
</dbReference>
<evidence type="ECO:0000256" key="4">
    <source>
        <dbReference type="ARBA" id="ARBA00022982"/>
    </source>
</evidence>
<keyword evidence="2" id="KW-0349">Heme</keyword>
<dbReference type="PANTHER" id="PTHR33751:SF9">
    <property type="entry name" value="CYTOCHROME C4"/>
    <property type="match status" value="1"/>
</dbReference>
<dbReference type="Gene3D" id="1.10.760.10">
    <property type="entry name" value="Cytochrome c-like domain"/>
    <property type="match status" value="2"/>
</dbReference>
<keyword evidence="5" id="KW-0408">Iron</keyword>
<dbReference type="EMBL" id="UINC01106712">
    <property type="protein sequence ID" value="SVC71557.1"/>
    <property type="molecule type" value="Genomic_DNA"/>
</dbReference>
<keyword evidence="1" id="KW-0813">Transport</keyword>
<evidence type="ECO:0000256" key="2">
    <source>
        <dbReference type="ARBA" id="ARBA00022617"/>
    </source>
</evidence>
<proteinExistence type="predicted"/>
<dbReference type="GO" id="GO:0046872">
    <property type="term" value="F:metal ion binding"/>
    <property type="evidence" value="ECO:0007669"/>
    <property type="project" value="UniProtKB-KW"/>
</dbReference>
<reference evidence="7" key="1">
    <citation type="submission" date="2018-05" db="EMBL/GenBank/DDBJ databases">
        <authorList>
            <person name="Lanie J.A."/>
            <person name="Ng W.-L."/>
            <person name="Kazmierczak K.M."/>
            <person name="Andrzejewski T.M."/>
            <person name="Davidsen T.M."/>
            <person name="Wayne K.J."/>
            <person name="Tettelin H."/>
            <person name="Glass J.I."/>
            <person name="Rusch D."/>
            <person name="Podicherti R."/>
            <person name="Tsui H.-C.T."/>
            <person name="Winkler M.E."/>
        </authorList>
    </citation>
    <scope>NUCLEOTIDE SEQUENCE</scope>
</reference>
<evidence type="ECO:0000256" key="5">
    <source>
        <dbReference type="ARBA" id="ARBA00023004"/>
    </source>
</evidence>
<evidence type="ECO:0000256" key="1">
    <source>
        <dbReference type="ARBA" id="ARBA00022448"/>
    </source>
</evidence>
<evidence type="ECO:0000313" key="7">
    <source>
        <dbReference type="EMBL" id="SVC71557.1"/>
    </source>
</evidence>
<dbReference type="PANTHER" id="PTHR33751">
    <property type="entry name" value="CBB3-TYPE CYTOCHROME C OXIDASE SUBUNIT FIXP"/>
    <property type="match status" value="1"/>
</dbReference>
<feature type="domain" description="Cytochrome c" evidence="6">
    <location>
        <begin position="19"/>
        <end position="97"/>
    </location>
</feature>
<dbReference type="GO" id="GO:0020037">
    <property type="term" value="F:heme binding"/>
    <property type="evidence" value="ECO:0007669"/>
    <property type="project" value="InterPro"/>
</dbReference>
<evidence type="ECO:0000259" key="6">
    <source>
        <dbReference type="PROSITE" id="PS51007"/>
    </source>
</evidence>
<dbReference type="Pfam" id="PF13442">
    <property type="entry name" value="Cytochrome_CBB3"/>
    <property type="match status" value="1"/>
</dbReference>
<dbReference type="PROSITE" id="PS51007">
    <property type="entry name" value="CYTC"/>
    <property type="match status" value="1"/>
</dbReference>
<protein>
    <recommendedName>
        <fullName evidence="6">Cytochrome c domain-containing protein</fullName>
    </recommendedName>
</protein>
<gene>
    <name evidence="7" type="ORF">METZ01_LOCUS324411</name>
</gene>
<name>A0A382PFB8_9ZZZZ</name>
<dbReference type="InterPro" id="IPR050597">
    <property type="entry name" value="Cytochrome_c_Oxidase_Subunit"/>
</dbReference>
<organism evidence="7">
    <name type="scientific">marine metagenome</name>
    <dbReference type="NCBI Taxonomy" id="408172"/>
    <lineage>
        <taxon>unclassified sequences</taxon>
        <taxon>metagenomes</taxon>
        <taxon>ecological metagenomes</taxon>
    </lineage>
</organism>
<dbReference type="SUPFAM" id="SSF46626">
    <property type="entry name" value="Cytochrome c"/>
    <property type="match status" value="1"/>
</dbReference>
<evidence type="ECO:0000256" key="3">
    <source>
        <dbReference type="ARBA" id="ARBA00022723"/>
    </source>
</evidence>
<sequence>MKLRNFIIFGFAILLLGAGSAELGKQKATTCVACHGQDGNSQVGLWPSLAGQNFKYLKRQLLLMKSGERPVLEMAGQLDSFTDQDIEDLAEYYSREKNKIGQVSADLVDLGSKLYYRGSLEKGIPACTACHSPRGKGNSPA</sequence>
<feature type="non-terminal residue" evidence="7">
    <location>
        <position position="141"/>
    </location>
</feature>
<dbReference type="AlphaFoldDB" id="A0A382PFB8"/>
<keyword evidence="4" id="KW-0249">Electron transport</keyword>
<accession>A0A382PFB8</accession>
<dbReference type="InterPro" id="IPR009056">
    <property type="entry name" value="Cyt_c-like_dom"/>
</dbReference>